<evidence type="ECO:0000313" key="6">
    <source>
        <dbReference type="EMBL" id="QEI07422.1"/>
    </source>
</evidence>
<dbReference type="OrthoDB" id="9814815at2"/>
<keyword evidence="3" id="KW-0238">DNA-binding</keyword>
<dbReference type="GO" id="GO:0003677">
    <property type="term" value="F:DNA binding"/>
    <property type="evidence" value="ECO:0007669"/>
    <property type="project" value="UniProtKB-KW"/>
</dbReference>
<dbReference type="GO" id="GO:0003700">
    <property type="term" value="F:DNA-binding transcription factor activity"/>
    <property type="evidence" value="ECO:0007669"/>
    <property type="project" value="InterPro"/>
</dbReference>
<dbReference type="Pfam" id="PF00455">
    <property type="entry name" value="DeoRC"/>
    <property type="match status" value="1"/>
</dbReference>
<dbReference type="AlphaFoldDB" id="A0A5C0AY60"/>
<name>A0A5C0AY60_9BURK</name>
<dbReference type="InterPro" id="IPR018356">
    <property type="entry name" value="Tscrpt_reg_HTH_DeoR_CS"/>
</dbReference>
<dbReference type="Pfam" id="PF08220">
    <property type="entry name" value="HTH_DeoR"/>
    <property type="match status" value="1"/>
</dbReference>
<dbReference type="InterPro" id="IPR014036">
    <property type="entry name" value="DeoR-like_C"/>
</dbReference>
<gene>
    <name evidence="6" type="ORF">FXN63_17420</name>
</gene>
<evidence type="ECO:0000256" key="2">
    <source>
        <dbReference type="ARBA" id="ARBA00023015"/>
    </source>
</evidence>
<dbReference type="InterPro" id="IPR001034">
    <property type="entry name" value="DeoR_HTH"/>
</dbReference>
<dbReference type="KEGG" id="pacr:FXN63_17420"/>
<dbReference type="InterPro" id="IPR050313">
    <property type="entry name" value="Carb_Metab_HTH_regulators"/>
</dbReference>
<dbReference type="SMART" id="SM00420">
    <property type="entry name" value="HTH_DEOR"/>
    <property type="match status" value="1"/>
</dbReference>
<feature type="domain" description="HTH deoR-type" evidence="5">
    <location>
        <begin position="3"/>
        <end position="58"/>
    </location>
</feature>
<dbReference type="Proteomes" id="UP000325161">
    <property type="component" value="Chromosome"/>
</dbReference>
<dbReference type="PROSITE" id="PS00894">
    <property type="entry name" value="HTH_DEOR_1"/>
    <property type="match status" value="1"/>
</dbReference>
<dbReference type="EMBL" id="CP043046">
    <property type="protein sequence ID" value="QEI07422.1"/>
    <property type="molecule type" value="Genomic_DNA"/>
</dbReference>
<evidence type="ECO:0000259" key="5">
    <source>
        <dbReference type="PROSITE" id="PS51000"/>
    </source>
</evidence>
<dbReference type="SMART" id="SM01134">
    <property type="entry name" value="DeoRC"/>
    <property type="match status" value="1"/>
</dbReference>
<evidence type="ECO:0000256" key="1">
    <source>
        <dbReference type="ARBA" id="ARBA00022491"/>
    </source>
</evidence>
<evidence type="ECO:0000256" key="3">
    <source>
        <dbReference type="ARBA" id="ARBA00023125"/>
    </source>
</evidence>
<dbReference type="SUPFAM" id="SSF46785">
    <property type="entry name" value="Winged helix' DNA-binding domain"/>
    <property type="match status" value="1"/>
</dbReference>
<keyword evidence="7" id="KW-1185">Reference proteome</keyword>
<evidence type="ECO:0000313" key="7">
    <source>
        <dbReference type="Proteomes" id="UP000325161"/>
    </source>
</evidence>
<accession>A0A5C0AY60</accession>
<sequence>MLQEDRYQRICTLLATVKRLSTERIAADLGVSRETARRDVVALEALGQLRRVRGGVAAKGSEPEPPIHERIRARHAEKHAIARAAVGLLQAGQTLFLDAGSTTLALAEALVSLRGLTIITNGFDIARILVGTDSQAERRHEVIVLGGTLLHGLAATGGALAITEINRYQADVAMLSPVGVDTSLGASSFDHAEAAVARAMAERADRCVILADHSKLGQRSRIAYCPVERIHTLVTDKGARRIAAFDTLRSVIPDTVIA</sequence>
<dbReference type="InterPro" id="IPR036390">
    <property type="entry name" value="WH_DNA-bd_sf"/>
</dbReference>
<dbReference type="Gene3D" id="1.10.10.10">
    <property type="entry name" value="Winged helix-like DNA-binding domain superfamily/Winged helix DNA-binding domain"/>
    <property type="match status" value="1"/>
</dbReference>
<dbReference type="SUPFAM" id="SSF100950">
    <property type="entry name" value="NagB/RpiA/CoA transferase-like"/>
    <property type="match status" value="1"/>
</dbReference>
<dbReference type="InterPro" id="IPR036388">
    <property type="entry name" value="WH-like_DNA-bd_sf"/>
</dbReference>
<protein>
    <submittedName>
        <fullName evidence="6">DeoR/GlpR transcriptional regulator</fullName>
    </submittedName>
</protein>
<dbReference type="Gene3D" id="3.40.50.1360">
    <property type="match status" value="1"/>
</dbReference>
<dbReference type="PROSITE" id="PS51000">
    <property type="entry name" value="HTH_DEOR_2"/>
    <property type="match status" value="1"/>
</dbReference>
<dbReference type="InterPro" id="IPR037171">
    <property type="entry name" value="NagB/RpiA_transferase-like"/>
</dbReference>
<evidence type="ECO:0000256" key="4">
    <source>
        <dbReference type="ARBA" id="ARBA00023163"/>
    </source>
</evidence>
<keyword evidence="2" id="KW-0805">Transcription regulation</keyword>
<keyword evidence="4" id="KW-0804">Transcription</keyword>
<dbReference type="RefSeq" id="WP_148816469.1">
    <property type="nucleotide sequence ID" value="NZ_CP043046.1"/>
</dbReference>
<organism evidence="6 7">
    <name type="scientific">Pigmentiphaga aceris</name>
    <dbReference type="NCBI Taxonomy" id="1940612"/>
    <lineage>
        <taxon>Bacteria</taxon>
        <taxon>Pseudomonadati</taxon>
        <taxon>Pseudomonadota</taxon>
        <taxon>Betaproteobacteria</taxon>
        <taxon>Burkholderiales</taxon>
        <taxon>Alcaligenaceae</taxon>
        <taxon>Pigmentiphaga</taxon>
    </lineage>
</organism>
<proteinExistence type="predicted"/>
<dbReference type="PANTHER" id="PTHR30363:SF4">
    <property type="entry name" value="GLYCEROL-3-PHOSPHATE REGULON REPRESSOR"/>
    <property type="match status" value="1"/>
</dbReference>
<dbReference type="PANTHER" id="PTHR30363">
    <property type="entry name" value="HTH-TYPE TRANSCRIPTIONAL REGULATOR SRLR-RELATED"/>
    <property type="match status" value="1"/>
</dbReference>
<reference evidence="6 7" key="1">
    <citation type="submission" date="2019-08" db="EMBL/GenBank/DDBJ databases">
        <title>Amphibian skin-associated Pigmentiphaga: genome sequence and occurrence across geography and hosts.</title>
        <authorList>
            <person name="Bletz M.C."/>
            <person name="Bunk B."/>
            <person name="Sproeer C."/>
            <person name="Biwer P."/>
            <person name="Reiter S."/>
            <person name="Rabemananjara F.C.E."/>
            <person name="Schulz S."/>
            <person name="Overmann J."/>
            <person name="Vences M."/>
        </authorList>
    </citation>
    <scope>NUCLEOTIDE SEQUENCE [LARGE SCALE GENOMIC DNA]</scope>
    <source>
        <strain evidence="6 7">Mada1488</strain>
    </source>
</reference>
<keyword evidence="1" id="KW-0678">Repressor</keyword>